<dbReference type="OrthoDB" id="9805928at2"/>
<dbReference type="AlphaFoldDB" id="A0A517STJ4"/>
<dbReference type="EMBL" id="CP036272">
    <property type="protein sequence ID" value="QDT59451.1"/>
    <property type="molecule type" value="Genomic_DNA"/>
</dbReference>
<dbReference type="GO" id="GO:0003677">
    <property type="term" value="F:DNA binding"/>
    <property type="evidence" value="ECO:0007669"/>
    <property type="project" value="UniProtKB-KW"/>
</dbReference>
<keyword evidence="4" id="KW-1185">Reference proteome</keyword>
<protein>
    <submittedName>
        <fullName evidence="3">HTH-type transcriptional regulator Xre</fullName>
    </submittedName>
</protein>
<dbReference type="Gene3D" id="1.10.260.40">
    <property type="entry name" value="lambda repressor-like DNA-binding domains"/>
    <property type="match status" value="1"/>
</dbReference>
<dbReference type="RefSeq" id="WP_145271337.1">
    <property type="nucleotide sequence ID" value="NZ_CP036272.1"/>
</dbReference>
<accession>A0A517STJ4</accession>
<sequence length="138" mass="15567">MTTVGERIKARREELDWTQDDLATKASISKSFLSDLENGKRNVGADKLLDIARALSLSLDYLMTGKDAKSTETKKNEKEVQIPKALAEFAGDEGLSFRQAIALLEMQNQIIAHRSSTKKGDLEKVDWQKFYEAVKEFL</sequence>
<evidence type="ECO:0000259" key="2">
    <source>
        <dbReference type="PROSITE" id="PS50943"/>
    </source>
</evidence>
<reference evidence="3 4" key="1">
    <citation type="submission" date="2019-02" db="EMBL/GenBank/DDBJ databases">
        <title>Deep-cultivation of Planctomycetes and their phenomic and genomic characterization uncovers novel biology.</title>
        <authorList>
            <person name="Wiegand S."/>
            <person name="Jogler M."/>
            <person name="Boedeker C."/>
            <person name="Pinto D."/>
            <person name="Vollmers J."/>
            <person name="Rivas-Marin E."/>
            <person name="Kohn T."/>
            <person name="Peeters S.H."/>
            <person name="Heuer A."/>
            <person name="Rast P."/>
            <person name="Oberbeckmann S."/>
            <person name="Bunk B."/>
            <person name="Jeske O."/>
            <person name="Meyerdierks A."/>
            <person name="Storesund J.E."/>
            <person name="Kallscheuer N."/>
            <person name="Luecker S."/>
            <person name="Lage O.M."/>
            <person name="Pohl T."/>
            <person name="Merkel B.J."/>
            <person name="Hornburger P."/>
            <person name="Mueller R.-W."/>
            <person name="Bruemmer F."/>
            <person name="Labrenz M."/>
            <person name="Spormann A.M."/>
            <person name="Op den Camp H."/>
            <person name="Overmann J."/>
            <person name="Amann R."/>
            <person name="Jetten M.S.M."/>
            <person name="Mascher T."/>
            <person name="Medema M.H."/>
            <person name="Devos D.P."/>
            <person name="Kaster A.-K."/>
            <person name="Ovreas L."/>
            <person name="Rohde M."/>
            <person name="Galperin M.Y."/>
            <person name="Jogler C."/>
        </authorList>
    </citation>
    <scope>NUCLEOTIDE SEQUENCE [LARGE SCALE GENOMIC DNA]</scope>
    <source>
        <strain evidence="3 4">SV_7m_r</strain>
    </source>
</reference>
<dbReference type="GO" id="GO:0003700">
    <property type="term" value="F:DNA-binding transcription factor activity"/>
    <property type="evidence" value="ECO:0007669"/>
    <property type="project" value="TreeGrafter"/>
</dbReference>
<dbReference type="InterPro" id="IPR010982">
    <property type="entry name" value="Lambda_DNA-bd_dom_sf"/>
</dbReference>
<feature type="domain" description="HTH cro/C1-type" evidence="2">
    <location>
        <begin position="8"/>
        <end position="62"/>
    </location>
</feature>
<keyword evidence="1" id="KW-0238">DNA-binding</keyword>
<organism evidence="3 4">
    <name type="scientific">Stieleria bergensis</name>
    <dbReference type="NCBI Taxonomy" id="2528025"/>
    <lineage>
        <taxon>Bacteria</taxon>
        <taxon>Pseudomonadati</taxon>
        <taxon>Planctomycetota</taxon>
        <taxon>Planctomycetia</taxon>
        <taxon>Pirellulales</taxon>
        <taxon>Pirellulaceae</taxon>
        <taxon>Stieleria</taxon>
    </lineage>
</organism>
<dbReference type="InterPro" id="IPR001387">
    <property type="entry name" value="Cro/C1-type_HTH"/>
</dbReference>
<dbReference type="PANTHER" id="PTHR46797:SF1">
    <property type="entry name" value="METHYLPHOSPHONATE SYNTHASE"/>
    <property type="match status" value="1"/>
</dbReference>
<dbReference type="PROSITE" id="PS50943">
    <property type="entry name" value="HTH_CROC1"/>
    <property type="match status" value="1"/>
</dbReference>
<dbReference type="SUPFAM" id="SSF47413">
    <property type="entry name" value="lambda repressor-like DNA-binding domains"/>
    <property type="match status" value="1"/>
</dbReference>
<gene>
    <name evidence="3" type="primary">xre</name>
    <name evidence="3" type="ORF">SV7mr_19580</name>
</gene>
<dbReference type="PANTHER" id="PTHR46797">
    <property type="entry name" value="HTH-TYPE TRANSCRIPTIONAL REGULATOR"/>
    <property type="match status" value="1"/>
</dbReference>
<evidence type="ECO:0000256" key="1">
    <source>
        <dbReference type="ARBA" id="ARBA00023125"/>
    </source>
</evidence>
<dbReference type="CDD" id="cd00093">
    <property type="entry name" value="HTH_XRE"/>
    <property type="match status" value="1"/>
</dbReference>
<name>A0A517STJ4_9BACT</name>
<dbReference type="Pfam" id="PF01381">
    <property type="entry name" value="HTH_3"/>
    <property type="match status" value="1"/>
</dbReference>
<dbReference type="Proteomes" id="UP000315003">
    <property type="component" value="Chromosome"/>
</dbReference>
<dbReference type="GO" id="GO:0005829">
    <property type="term" value="C:cytosol"/>
    <property type="evidence" value="ECO:0007669"/>
    <property type="project" value="TreeGrafter"/>
</dbReference>
<proteinExistence type="predicted"/>
<dbReference type="InterPro" id="IPR050807">
    <property type="entry name" value="TransReg_Diox_bact_type"/>
</dbReference>
<dbReference type="SMART" id="SM00530">
    <property type="entry name" value="HTH_XRE"/>
    <property type="match status" value="1"/>
</dbReference>
<evidence type="ECO:0000313" key="3">
    <source>
        <dbReference type="EMBL" id="QDT59451.1"/>
    </source>
</evidence>
<evidence type="ECO:0000313" key="4">
    <source>
        <dbReference type="Proteomes" id="UP000315003"/>
    </source>
</evidence>